<evidence type="ECO:0000313" key="1">
    <source>
        <dbReference type="EMBL" id="CDO60490.1"/>
    </source>
</evidence>
<accession>X5MMJ8</accession>
<name>X5MMJ8_9HYPH</name>
<dbReference type="HOGENOM" id="CLU_2367657_0_0_5"/>
<organism evidence="1 2">
    <name type="scientific">Candidatus Phaeomarinibacter ectocarpi</name>
    <dbReference type="NCBI Taxonomy" id="1458461"/>
    <lineage>
        <taxon>Bacteria</taxon>
        <taxon>Pseudomonadati</taxon>
        <taxon>Pseudomonadota</taxon>
        <taxon>Alphaproteobacteria</taxon>
        <taxon>Hyphomicrobiales</taxon>
        <taxon>Parvibaculaceae</taxon>
        <taxon>Candidatus Phaeomarinibacter</taxon>
    </lineage>
</organism>
<dbReference type="STRING" id="1458461.BN1012_Phect2277"/>
<dbReference type="Proteomes" id="UP000032160">
    <property type="component" value="Chromosome I"/>
</dbReference>
<keyword evidence="2" id="KW-1185">Reference proteome</keyword>
<protein>
    <submittedName>
        <fullName evidence="1">Uncharacterized protein</fullName>
    </submittedName>
</protein>
<reference evidence="1 2" key="1">
    <citation type="journal article" date="2014" name="Front. Genet.">
        <title>Genome and metabolic network of "Candidatus Phaeomarinobacter ectocarpi" Ec32, a new candidate genus of Alphaproteobacteria frequently associated with brown algae.</title>
        <authorList>
            <person name="Dittami S.M."/>
            <person name="Barbeyron T."/>
            <person name="Boyen C."/>
            <person name="Cambefort J."/>
            <person name="Collet G."/>
            <person name="Delage L."/>
            <person name="Gobet A."/>
            <person name="Groisillier A."/>
            <person name="Leblanc C."/>
            <person name="Michel G."/>
            <person name="Scornet D."/>
            <person name="Siegel A."/>
            <person name="Tapia J.E."/>
            <person name="Tonon T."/>
        </authorList>
    </citation>
    <scope>NUCLEOTIDE SEQUENCE [LARGE SCALE GENOMIC DNA]</scope>
    <source>
        <strain evidence="1 2">Ec32</strain>
    </source>
</reference>
<dbReference type="KEGG" id="pect:BN1012_Phect2277"/>
<evidence type="ECO:0000313" key="2">
    <source>
        <dbReference type="Proteomes" id="UP000032160"/>
    </source>
</evidence>
<sequence>MRLCLLAQDRADVGIKSHKGQNQGERTEDGLYCGDVFHERSKAQPRDRIARPKTDTAIAPSHAPQVSWDKWHTSLPLTATRFRPFTLLDRSNAHM</sequence>
<proteinExistence type="predicted"/>
<dbReference type="AlphaFoldDB" id="X5MMJ8"/>
<dbReference type="EMBL" id="HG966617">
    <property type="protein sequence ID" value="CDO60490.1"/>
    <property type="molecule type" value="Genomic_DNA"/>
</dbReference>
<gene>
    <name evidence="1" type="ORF">BN1012_Phect2277</name>
</gene>